<dbReference type="EMBL" id="CAJMWS010001207">
    <property type="protein sequence ID" value="CAE6475423.1"/>
    <property type="molecule type" value="Genomic_DNA"/>
</dbReference>
<gene>
    <name evidence="3" type="ORF">RDB_LOCUS183519</name>
</gene>
<dbReference type="SUPFAM" id="SSF57701">
    <property type="entry name" value="Zn2/Cys6 DNA-binding domain"/>
    <property type="match status" value="1"/>
</dbReference>
<sequence>MSQKNVPGRVATSCLTCRRGHRKCDMRQPICMRCEKAGLECLGYGHNQRGVARSALPKVLKPRPILPKGQEIYSTPLVESTNISARWKSSTEENNFESTLLEMQLYLGDMSNLDLTPIESSQLPTLCYSDSRTESQQWDCSAKPRETHDYPQLFSLNPYQRAANEPPPSLHQFFLALPSSPSDPIIAYLSSPQFEDYASSLLDRTMAHAYFKPMKDYSAQLRGAMISRIRNSPSSRWVIFISMKICEDIVDGDTLQTDVHNRWIEDIAAAISRRLTQNLTPQEAEYLRGDWLEISIISSVFGRGPNPYVALRNATPTFLQNAYSLPDLWSSGSDPTLIPLLSVIGSGDHALSCYTLIDCMCAMSFGLPQQVEYDTTVGTLPKNFLPHEWATGTPTEFHILLADINTSRDKSPRARDWREIEYTLAHWESRAVPNDEYWESWMAVAWLAVQESWRLALLAYLYLVRL</sequence>
<dbReference type="InterPro" id="IPR036864">
    <property type="entry name" value="Zn2-C6_fun-type_DNA-bd_sf"/>
</dbReference>
<comment type="caution">
    <text evidence="3">The sequence shown here is derived from an EMBL/GenBank/DDBJ whole genome shotgun (WGS) entry which is preliminary data.</text>
</comment>
<dbReference type="PANTHER" id="PTHR37534">
    <property type="entry name" value="TRANSCRIPTIONAL ACTIVATOR PROTEIN UGA3"/>
    <property type="match status" value="1"/>
</dbReference>
<dbReference type="PROSITE" id="PS50048">
    <property type="entry name" value="ZN2_CY6_FUNGAL_2"/>
    <property type="match status" value="1"/>
</dbReference>
<dbReference type="GO" id="GO:0008270">
    <property type="term" value="F:zinc ion binding"/>
    <property type="evidence" value="ECO:0007669"/>
    <property type="project" value="InterPro"/>
</dbReference>
<proteinExistence type="predicted"/>
<name>A0A8H3H0E0_9AGAM</name>
<evidence type="ECO:0000256" key="1">
    <source>
        <dbReference type="ARBA" id="ARBA00023242"/>
    </source>
</evidence>
<dbReference type="InterPro" id="IPR001138">
    <property type="entry name" value="Zn2Cys6_DnaBD"/>
</dbReference>
<dbReference type="PANTHER" id="PTHR37534:SF46">
    <property type="entry name" value="ZN(II)2CYS6 TRANSCRIPTION FACTOR (EUROFUNG)"/>
    <property type="match status" value="1"/>
</dbReference>
<accession>A0A8H3H0E0</accession>
<evidence type="ECO:0000313" key="4">
    <source>
        <dbReference type="Proteomes" id="UP000663846"/>
    </source>
</evidence>
<dbReference type="Pfam" id="PF00172">
    <property type="entry name" value="Zn_clus"/>
    <property type="match status" value="1"/>
</dbReference>
<dbReference type="Proteomes" id="UP000663846">
    <property type="component" value="Unassembled WGS sequence"/>
</dbReference>
<dbReference type="PROSITE" id="PS00463">
    <property type="entry name" value="ZN2_CY6_FUNGAL_1"/>
    <property type="match status" value="1"/>
</dbReference>
<evidence type="ECO:0000313" key="3">
    <source>
        <dbReference type="EMBL" id="CAE6475423.1"/>
    </source>
</evidence>
<feature type="domain" description="Zn(2)-C6 fungal-type" evidence="2">
    <location>
        <begin position="13"/>
        <end position="41"/>
    </location>
</feature>
<dbReference type="AlphaFoldDB" id="A0A8H3H0E0"/>
<organism evidence="3 4">
    <name type="scientific">Rhizoctonia solani</name>
    <dbReference type="NCBI Taxonomy" id="456999"/>
    <lineage>
        <taxon>Eukaryota</taxon>
        <taxon>Fungi</taxon>
        <taxon>Dikarya</taxon>
        <taxon>Basidiomycota</taxon>
        <taxon>Agaricomycotina</taxon>
        <taxon>Agaricomycetes</taxon>
        <taxon>Cantharellales</taxon>
        <taxon>Ceratobasidiaceae</taxon>
        <taxon>Rhizoctonia</taxon>
    </lineage>
</organism>
<keyword evidence="1" id="KW-0539">Nucleus</keyword>
<dbReference type="SMART" id="SM00066">
    <property type="entry name" value="GAL4"/>
    <property type="match status" value="1"/>
</dbReference>
<protein>
    <recommendedName>
        <fullName evidence="2">Zn(2)-C6 fungal-type domain-containing protein</fullName>
    </recommendedName>
</protein>
<dbReference type="CDD" id="cd00067">
    <property type="entry name" value="GAL4"/>
    <property type="match status" value="1"/>
</dbReference>
<reference evidence="3" key="1">
    <citation type="submission" date="2021-01" db="EMBL/GenBank/DDBJ databases">
        <authorList>
            <person name="Kaushik A."/>
        </authorList>
    </citation>
    <scope>NUCLEOTIDE SEQUENCE</scope>
    <source>
        <strain evidence="3">AG1-1C</strain>
    </source>
</reference>
<dbReference type="Gene3D" id="4.10.240.10">
    <property type="entry name" value="Zn(2)-C6 fungal-type DNA-binding domain"/>
    <property type="match status" value="1"/>
</dbReference>
<evidence type="ECO:0000259" key="2">
    <source>
        <dbReference type="PROSITE" id="PS50048"/>
    </source>
</evidence>
<dbReference type="GO" id="GO:0000981">
    <property type="term" value="F:DNA-binding transcription factor activity, RNA polymerase II-specific"/>
    <property type="evidence" value="ECO:0007669"/>
    <property type="project" value="InterPro"/>
</dbReference>